<dbReference type="InterPro" id="IPR008922">
    <property type="entry name" value="Di-copper_centre_dom_sf"/>
</dbReference>
<evidence type="ECO:0000256" key="10">
    <source>
        <dbReference type="ARBA" id="ARBA00048881"/>
    </source>
</evidence>
<dbReference type="Gene3D" id="2.60.310.20">
    <property type="match status" value="1"/>
</dbReference>
<sequence length="632" mass="70830">MRSVLFLLGSLFGTLLLVAGQAYDYGVDIEALTRRQDDPSRIVIGQLPLARNGTLPTRPEIRQMHSDPYRWDLFILALSMFQYVSQDDPTSWYQIAGIHGVPFQSWNGVEAIAGANLSGYCPHSSVLFPTWHRPYLALFEQEMHRMVNVIANMFPNGTERQAYQEAAMDFRIPYWDWAMGAPDGEDHFPNVFWHPVISQRGPRGIQNIRNPLFAYPFHPKDEDAFIWGPLNSWDETKRAPDLSVSLTSPPSRNDQVSAALLSKLPEIQQRLFILFSSYKDFNTFGNKAWATSQNLSSWDSIEAIHDIIHIYGGLKGHMTYVPLSSFDPLFFLHHTMTDRLVAMWQILNPSSWMTPASAGETSFTTLKGDIQDSRTALTPFFASDDGTFWDSDMARTTEAFGYTYADTDASSLEGQDLRDQLIKKINSWYGGSSATGLVAKKRRARRHPHKIRDLGRVGGHSSGWKPNVKIDAEDPPASLVIKDGWYTEWIANVLVDAEALDGNFGVHFFLGEAPAETKEWDWAENLVGTVAVFTMNRATGSQAKISGTTPMTSALMKMVAVGEIPHLGVDVVEQFLRETLRFRVLGSDGNEVEPGAVAGLYVGISSSEVKVPEKETEFPEWGTTVTRIEMWS</sequence>
<evidence type="ECO:0000256" key="6">
    <source>
        <dbReference type="ARBA" id="ARBA00023008"/>
    </source>
</evidence>
<dbReference type="InterPro" id="IPR041640">
    <property type="entry name" value="Tyrosinase_C"/>
</dbReference>
<feature type="chain" id="PRO_5047048672" description="tyrosinase" evidence="11">
    <location>
        <begin position="23"/>
        <end position="632"/>
    </location>
</feature>
<accession>A0ABR1HKD6</accession>
<evidence type="ECO:0000256" key="4">
    <source>
        <dbReference type="ARBA" id="ARBA00022723"/>
    </source>
</evidence>
<keyword evidence="8" id="KW-0470">Melanin biosynthesis</keyword>
<evidence type="ECO:0000313" key="15">
    <source>
        <dbReference type="Proteomes" id="UP001498421"/>
    </source>
</evidence>
<name>A0ABR1HKD6_9HYPO</name>
<keyword evidence="11" id="KW-0732">Signal</keyword>
<keyword evidence="5" id="KW-0560">Oxidoreductase</keyword>
<dbReference type="Proteomes" id="UP001498421">
    <property type="component" value="Unassembled WGS sequence"/>
</dbReference>
<evidence type="ECO:0000256" key="2">
    <source>
        <dbReference type="ARBA" id="ARBA00009928"/>
    </source>
</evidence>
<dbReference type="PROSITE" id="PS00497">
    <property type="entry name" value="TYROSINASE_1"/>
    <property type="match status" value="1"/>
</dbReference>
<comment type="catalytic activity">
    <reaction evidence="9">
        <text>2 L-dopa + O2 = 2 L-dopaquinone + 2 H2O</text>
        <dbReference type="Rhea" id="RHEA:34287"/>
        <dbReference type="ChEBI" id="CHEBI:15377"/>
        <dbReference type="ChEBI" id="CHEBI:15379"/>
        <dbReference type="ChEBI" id="CHEBI:57504"/>
        <dbReference type="ChEBI" id="CHEBI:57924"/>
        <dbReference type="EC" id="1.14.18.1"/>
    </reaction>
</comment>
<feature type="signal peptide" evidence="11">
    <location>
        <begin position="1"/>
        <end position="22"/>
    </location>
</feature>
<evidence type="ECO:0000259" key="13">
    <source>
        <dbReference type="PROSITE" id="PS00498"/>
    </source>
</evidence>
<keyword evidence="4" id="KW-0479">Metal-binding</keyword>
<dbReference type="Pfam" id="PF00264">
    <property type="entry name" value="Tyrosinase"/>
    <property type="match status" value="1"/>
</dbReference>
<dbReference type="Gene3D" id="1.10.1280.10">
    <property type="entry name" value="Di-copper center containing domain from catechol oxidase"/>
    <property type="match status" value="1"/>
</dbReference>
<proteinExistence type="inferred from homology"/>
<comment type="cofactor">
    <cofactor evidence="1">
        <name>Cu(2+)</name>
        <dbReference type="ChEBI" id="CHEBI:29036"/>
    </cofactor>
</comment>
<evidence type="ECO:0000256" key="7">
    <source>
        <dbReference type="ARBA" id="ARBA00023033"/>
    </source>
</evidence>
<comment type="catalytic activity">
    <reaction evidence="10">
        <text>L-tyrosine + O2 = L-dopaquinone + H2O</text>
        <dbReference type="Rhea" id="RHEA:18117"/>
        <dbReference type="ChEBI" id="CHEBI:15377"/>
        <dbReference type="ChEBI" id="CHEBI:15379"/>
        <dbReference type="ChEBI" id="CHEBI:57924"/>
        <dbReference type="ChEBI" id="CHEBI:58315"/>
        <dbReference type="EC" id="1.14.18.1"/>
    </reaction>
</comment>
<feature type="domain" description="Tyrosinase copper-binding" evidence="13">
    <location>
        <begin position="327"/>
        <end position="338"/>
    </location>
</feature>
<comment type="similarity">
    <text evidence="2">Belongs to the tyrosinase family.</text>
</comment>
<dbReference type="InterPro" id="IPR050316">
    <property type="entry name" value="Tyrosinase/Hemocyanin"/>
</dbReference>
<feature type="domain" description="Tyrosinase copper-binding" evidence="12">
    <location>
        <begin position="123"/>
        <end position="140"/>
    </location>
</feature>
<evidence type="ECO:0000256" key="1">
    <source>
        <dbReference type="ARBA" id="ARBA00001973"/>
    </source>
</evidence>
<keyword evidence="7" id="KW-0503">Monooxygenase</keyword>
<protein>
    <recommendedName>
        <fullName evidence="3">tyrosinase</fullName>
        <ecNumber evidence="3">1.14.18.1</ecNumber>
    </recommendedName>
</protein>
<keyword evidence="6" id="KW-0186">Copper</keyword>
<evidence type="ECO:0000256" key="11">
    <source>
        <dbReference type="SAM" id="SignalP"/>
    </source>
</evidence>
<organism evidence="14 15">
    <name type="scientific">Neonectria magnoliae</name>
    <dbReference type="NCBI Taxonomy" id="2732573"/>
    <lineage>
        <taxon>Eukaryota</taxon>
        <taxon>Fungi</taxon>
        <taxon>Dikarya</taxon>
        <taxon>Ascomycota</taxon>
        <taxon>Pezizomycotina</taxon>
        <taxon>Sordariomycetes</taxon>
        <taxon>Hypocreomycetidae</taxon>
        <taxon>Hypocreales</taxon>
        <taxon>Nectriaceae</taxon>
        <taxon>Neonectria</taxon>
    </lineage>
</organism>
<comment type="caution">
    <text evidence="14">The sequence shown here is derived from an EMBL/GenBank/DDBJ whole genome shotgun (WGS) entry which is preliminary data.</text>
</comment>
<dbReference type="EMBL" id="JAZAVK010000127">
    <property type="protein sequence ID" value="KAK7420991.1"/>
    <property type="molecule type" value="Genomic_DNA"/>
</dbReference>
<reference evidence="14 15" key="1">
    <citation type="journal article" date="2025" name="Microbiol. Resour. Announc.">
        <title>Draft genome sequences for Neonectria magnoliae and Neonectria punicea, canker pathogens of Liriodendron tulipifera and Acer saccharum in West Virginia.</title>
        <authorList>
            <person name="Petronek H.M."/>
            <person name="Kasson M.T."/>
            <person name="Metheny A.M."/>
            <person name="Stauder C.M."/>
            <person name="Lovett B."/>
            <person name="Lynch S.C."/>
            <person name="Garnas J.R."/>
            <person name="Kasson L.R."/>
            <person name="Stajich J.E."/>
        </authorList>
    </citation>
    <scope>NUCLEOTIDE SEQUENCE [LARGE SCALE GENOMIC DNA]</scope>
    <source>
        <strain evidence="14 15">NRRL 64651</strain>
    </source>
</reference>
<evidence type="ECO:0000256" key="9">
    <source>
        <dbReference type="ARBA" id="ARBA00048233"/>
    </source>
</evidence>
<evidence type="ECO:0000256" key="5">
    <source>
        <dbReference type="ARBA" id="ARBA00023002"/>
    </source>
</evidence>
<evidence type="ECO:0000256" key="3">
    <source>
        <dbReference type="ARBA" id="ARBA00011906"/>
    </source>
</evidence>
<dbReference type="PANTHER" id="PTHR11474">
    <property type="entry name" value="TYROSINASE FAMILY MEMBER"/>
    <property type="match status" value="1"/>
</dbReference>
<evidence type="ECO:0000259" key="12">
    <source>
        <dbReference type="PROSITE" id="PS00497"/>
    </source>
</evidence>
<dbReference type="SUPFAM" id="SSF48056">
    <property type="entry name" value="Di-copper centre-containing domain"/>
    <property type="match status" value="1"/>
</dbReference>
<dbReference type="Pfam" id="PF18132">
    <property type="entry name" value="Tyrosinase_C"/>
    <property type="match status" value="1"/>
</dbReference>
<dbReference type="InterPro" id="IPR002227">
    <property type="entry name" value="Tyrosinase_Cu-bd"/>
</dbReference>
<evidence type="ECO:0000313" key="14">
    <source>
        <dbReference type="EMBL" id="KAK7420991.1"/>
    </source>
</evidence>
<dbReference type="PANTHER" id="PTHR11474:SF76">
    <property type="entry name" value="SHKT DOMAIN-CONTAINING PROTEIN"/>
    <property type="match status" value="1"/>
</dbReference>
<evidence type="ECO:0000256" key="8">
    <source>
        <dbReference type="ARBA" id="ARBA00023101"/>
    </source>
</evidence>
<dbReference type="EC" id="1.14.18.1" evidence="3"/>
<gene>
    <name evidence="14" type="ORF">QQZ08_010165</name>
</gene>
<keyword evidence="15" id="KW-1185">Reference proteome</keyword>
<dbReference type="PRINTS" id="PR00092">
    <property type="entry name" value="TYROSINASE"/>
</dbReference>
<dbReference type="PROSITE" id="PS00498">
    <property type="entry name" value="TYROSINASE_2"/>
    <property type="match status" value="1"/>
</dbReference>